<evidence type="ECO:0008006" key="4">
    <source>
        <dbReference type="Google" id="ProtNLM"/>
    </source>
</evidence>
<feature type="non-terminal residue" evidence="2">
    <location>
        <position position="1"/>
    </location>
</feature>
<evidence type="ECO:0000256" key="1">
    <source>
        <dbReference type="SAM" id="MobiDB-lite"/>
    </source>
</evidence>
<proteinExistence type="predicted"/>
<reference evidence="3" key="1">
    <citation type="journal article" date="2020" name="Stud. Mycol.">
        <title>101 Dothideomycetes genomes: A test case for predicting lifestyles and emergence of pathogens.</title>
        <authorList>
            <person name="Haridas S."/>
            <person name="Albert R."/>
            <person name="Binder M."/>
            <person name="Bloem J."/>
            <person name="LaButti K."/>
            <person name="Salamov A."/>
            <person name="Andreopoulos B."/>
            <person name="Baker S."/>
            <person name="Barry K."/>
            <person name="Bills G."/>
            <person name="Bluhm B."/>
            <person name="Cannon C."/>
            <person name="Castanera R."/>
            <person name="Culley D."/>
            <person name="Daum C."/>
            <person name="Ezra D."/>
            <person name="Gonzalez J."/>
            <person name="Henrissat B."/>
            <person name="Kuo A."/>
            <person name="Liang C."/>
            <person name="Lipzen A."/>
            <person name="Lutzoni F."/>
            <person name="Magnuson J."/>
            <person name="Mondo S."/>
            <person name="Nolan M."/>
            <person name="Ohm R."/>
            <person name="Pangilinan J."/>
            <person name="Park H.-J."/>
            <person name="Ramirez L."/>
            <person name="Alfaro M."/>
            <person name="Sun H."/>
            <person name="Tritt A."/>
            <person name="Yoshinaga Y."/>
            <person name="Zwiers L.-H."/>
            <person name="Turgeon B."/>
            <person name="Goodwin S."/>
            <person name="Spatafora J."/>
            <person name="Crous P."/>
            <person name="Grigoriev I."/>
        </authorList>
    </citation>
    <scope>NUCLEOTIDE SEQUENCE [LARGE SCALE GENOMIC DNA]</scope>
    <source>
        <strain evidence="3">CECT 20119</strain>
    </source>
</reference>
<keyword evidence="3" id="KW-1185">Reference proteome</keyword>
<dbReference type="Proteomes" id="UP000799538">
    <property type="component" value="Unassembled WGS sequence"/>
</dbReference>
<dbReference type="EMBL" id="ML992503">
    <property type="protein sequence ID" value="KAF2225585.1"/>
    <property type="molecule type" value="Genomic_DNA"/>
</dbReference>
<organism evidence="2 3">
    <name type="scientific">Elsinoe ampelina</name>
    <dbReference type="NCBI Taxonomy" id="302913"/>
    <lineage>
        <taxon>Eukaryota</taxon>
        <taxon>Fungi</taxon>
        <taxon>Dikarya</taxon>
        <taxon>Ascomycota</taxon>
        <taxon>Pezizomycotina</taxon>
        <taxon>Dothideomycetes</taxon>
        <taxon>Dothideomycetidae</taxon>
        <taxon>Myriangiales</taxon>
        <taxon>Elsinoaceae</taxon>
        <taxon>Elsinoe</taxon>
    </lineage>
</organism>
<dbReference type="PANTHER" id="PTHR36578:SF2">
    <property type="entry name" value="PA14 DOMAIN-CONTAINING PROTEIN"/>
    <property type="match status" value="1"/>
</dbReference>
<accession>A0A6A6GIL5</accession>
<feature type="non-terminal residue" evidence="2">
    <location>
        <position position="283"/>
    </location>
</feature>
<sequence length="283" mass="30808">IPGLARKKRDEAAATCVPQPRGSGPVPTVDTPEDFLNETRFSTAANSADTPAGYVNTFTNLQASNNAYGYMGYTLLPTYNTTLCGAKCTSIPGCQSFNLYFERNPTVDPNSPSCPNPASTTNIKCVFWGGPVAPSNAVNTGQYRNQFRVVIAGSNGYVNRTITTPKGYTLPQFYGNVAINAPPACPGRPSRLLQSNAFVATTFDIALCATACSEQKAWARTQPNQRECNYFDTYLLYKNAKPLAQYCAMYDEMWTGAYAVNSGYMNGRDKFTIGFSYASWNAT</sequence>
<feature type="region of interest" description="Disordered" evidence="1">
    <location>
        <begin position="1"/>
        <end position="30"/>
    </location>
</feature>
<gene>
    <name evidence="2" type="ORF">BDZ85DRAFT_174551</name>
</gene>
<evidence type="ECO:0000313" key="3">
    <source>
        <dbReference type="Proteomes" id="UP000799538"/>
    </source>
</evidence>
<dbReference type="PANTHER" id="PTHR36578">
    <property type="entry name" value="CHROMOSOME 15, WHOLE GENOME SHOTGUN SEQUENCE"/>
    <property type="match status" value="1"/>
</dbReference>
<dbReference type="AlphaFoldDB" id="A0A6A6GIL5"/>
<evidence type="ECO:0000313" key="2">
    <source>
        <dbReference type="EMBL" id="KAF2225585.1"/>
    </source>
</evidence>
<name>A0A6A6GIL5_9PEZI</name>
<dbReference type="OrthoDB" id="271448at2759"/>
<protein>
    <recommendedName>
        <fullName evidence="4">Apple domain-containing protein</fullName>
    </recommendedName>
</protein>